<keyword evidence="7 8" id="KW-0804">Transcription</keyword>
<reference evidence="12" key="1">
    <citation type="submission" date="2015-06" db="EMBL/GenBank/DDBJ databases">
        <title>Chloroplast phylogenomic data from the green algal order Sphaeropleales (Chlorophyceae, Chlorophyta) reveal complex patterns of sequence evolution.</title>
        <authorList>
            <person name="Fucikova K."/>
            <person name="Lewis P.O."/>
            <person name="Lewis L.A."/>
        </authorList>
    </citation>
    <scope>NUCLEOTIDE SEQUENCE</scope>
    <source>
        <strain evidence="12">SAG 17.84</strain>
    </source>
</reference>
<sequence>MAITSNTDKINKAYKFFYRDGLKNSFLYFPLKKIQGLDVPSMGSYFPTREGLCTYAYNSKNKVPTFLQCSVHTSRQGKEDNLYINNVKYYGDFSMARFILPFSGRKYKLRQKKFIKCSAKDSEFVQFTQVTRKSPSFWNLSFDKGRVKTLVSWFLKNYGQKKTIQLVENLKNIGFEYATKAGISLGIDDLKISPNKAILIAEAEKQTYEVVTQYKRAQITGVERFQRLIDTWHRTSETLKQEVINYFEVTDLLNPVYMMAFSGARGNISQVRQLVGMRGLMADPKGQILDFPIRSNFREGLTLTEYLISSYGARKGIVDTALRTANAGYLTRRLVDVAQHVIVSHYDCGTNKGILISDMKEGTKVIYSLQNRLIGRVLAQDIYCSTGLIATRNQEISSELAGKISKVTSKVLIRSALTCETRKLICQLCYGWSLGQGKLVSIGDAVGVIAAQSIGEPGTQLTMRTFHTGGVFSSDVNDQIIGPYDGRIEYSSYIPGTLVRTPQGKIAFLTKADGAFIIKSLINNIRVEDKPKPKFFKIPSYTLLFCRHNEKVYFKQVVAQICSASTQNKQRDDAEQSIETELQGQVYMDHLTLIEQTNDYGDTNQQSWDWGYIWILSGKIYEIPVDSYIFPKFGDFVNQNSILNQIQWIVPYNTELNLTVKKYLSENINRKLPNKRNKKLLHNVNFKKTSFTAPNRNTVPRVFSAHEGKTKPNFNGLSRKSLDTTLSKQSLGSENLNSSKTLSTTLFSLVDETSKPSLVGKHEPIKIIKKKFHNILYKHAYLSRQGNDKLNQSSNNFNFLSENLTNAVSLTKKEFFVSTNFNFNRSLLLFDTNRFSYQKLGYFFKVNLPLSIHQLHLKQVYYNKHFINEKDNFFIPVNLNSHNKLFKIHFFNNLDSSLSSSVKNLDNSFDWKNFPYTLLTWFPFFYKKEGSSLISYELNQSNSSYNNMLEESQMFLLKQQNPIFYSQILQTILKLPLSNLNYNQMAYSNLKTNAFINIYSNNSLDKLNLHFKKRLNFKNFWLFSSKQEKEILKRTLFFDKYQPLDDINVDQIKHLNFKKYSELKWKNTNKFSNKQFFYRGRIFWIPQQISTSLIIDTSINSRDVIKQKKSNLNCFSWQSKNSLLYYNITRQGKKVPVFNKLDGVIQIYKKSIFSTYKSNGIPNFSSNTPSTLMIPNKNKSFKSIKQYNQKYYIALKFKVKKLNLNTQNFKKLVIPMNLKNYKKLVFLKSEYLKTNSLIKKFKLIENKFSMWDNLPRINSFNLTNTKNSEILSSIFKFSFFNLNHSLNNQLIFDKLKSRLSKLVLQIQAGWIYLPTHLTGNLIKYNKSIIPLGKVLVDDLIFDSQLVYLECIFIKPKFLKYNLNFLNALSFLNFSDFLLSKKNNIYRLIKEKHKSRISNLSVLVHQKFFNLASFDMLCDSSTFSITNLKWVSNSKLRNFSDRANLLYLKKKDLNTAGLTSYLYENINSFDFSFSFGSNKTGNLKSNFIVIFKKVHEYNIQELTYYKNMLSNSQINHFNTNFSFLLKQHYYTSSFNKQSTNLRLISKFPNIDLKIEPKLKVSSIVGDTKQTSFLLSKKSSFKSSAREFTKTDFKTESLVNLSPSSFSTKLIFYNNSSSLLYFKLHFINNSTFQMYYKKPMFSFNYINSTNFSTFFSSYFNFMYTRVLHNLISFVPYNQKNSSVLTEQSKKPLLLFGTPLDSIVSSHGTVTRNELGGGQYDFTDFSKMILSFSFNLSKLFSTPLFNFAISQNSSYFFNDRFFAKTRLNQLFSGSKIDNVGLSMSAKKSFNYSLTSFPTVKNSYIFKTSSKILDTQSFAYSSFLSPYEGEFLVKDKTNWNTTFQKNRLLILTKSDLTSFDLKNVSVDSKNGNYNYKKTSIHNNIFIKFSKNVYKIDNLLVTEPPPKNVFLVGKFVYYGDQINQHIAISQPGQVVHLSRKKLTIRKGQSIFLSSKAILHAYNGDLIDKHFPVVTLPYQKLKAGDIVQGIPKIEQFFEARITRRGRLFRDSIPNLLKGLFKRYKLKYPLVKAVRQSFYKIQQILVDGVQRVYRSQGVTIADKHIEIIVKQMTCKVKIINGGQTGFFPGELVDLEFVEQINKILMNKVYYEPVVLGITKASLEVESFLSAASFQQTTRMLSKAAISRKKDFLKGLKENVIVGNLIPSGTGYLVYLQDVNKKLKI</sequence>
<gene>
    <name evidence="8 12" type="primary">rpoC2</name>
    <name evidence="12" type="ORF">VT30_27</name>
</gene>
<dbReference type="SUPFAM" id="SSF64484">
    <property type="entry name" value="beta and beta-prime subunits of DNA dependent RNA-polymerase"/>
    <property type="match status" value="1"/>
</dbReference>
<evidence type="ECO:0000313" key="12">
    <source>
        <dbReference type="EMBL" id="AMO01312.1"/>
    </source>
</evidence>
<dbReference type="CDD" id="cd02655">
    <property type="entry name" value="RNAP_beta'_C"/>
    <property type="match status" value="1"/>
</dbReference>
<feature type="domain" description="RNA polymerase Rpb1" evidence="9">
    <location>
        <begin position="109"/>
        <end position="190"/>
    </location>
</feature>
<dbReference type="NCBIfam" id="TIGR02388">
    <property type="entry name" value="rpoC2_cyan"/>
    <property type="match status" value="1"/>
</dbReference>
<dbReference type="Gene3D" id="1.10.1790.20">
    <property type="match status" value="1"/>
</dbReference>
<keyword evidence="6 8" id="KW-0862">Zinc</keyword>
<dbReference type="PANTHER" id="PTHR19376:SF68">
    <property type="entry name" value="DNA-DIRECTED RNA POLYMERASE SUBUNIT BETA"/>
    <property type="match status" value="1"/>
</dbReference>
<dbReference type="InterPro" id="IPR042102">
    <property type="entry name" value="RNA_pol_Rpb1_3_sf"/>
</dbReference>
<feature type="binding site" evidence="8">
    <location>
        <position position="348"/>
    </location>
    <ligand>
        <name>Zn(2+)</name>
        <dbReference type="ChEBI" id="CHEBI:29105"/>
    </ligand>
</feature>
<accession>A0A140HAW3</accession>
<dbReference type="Pfam" id="PF04983">
    <property type="entry name" value="RNA_pol_Rpb1_3"/>
    <property type="match status" value="1"/>
</dbReference>
<dbReference type="EMBL" id="KT199255">
    <property type="protein sequence ID" value="AMO01312.1"/>
    <property type="molecule type" value="Genomic_DNA"/>
</dbReference>
<evidence type="ECO:0000256" key="6">
    <source>
        <dbReference type="ARBA" id="ARBA00022833"/>
    </source>
</evidence>
<evidence type="ECO:0000259" key="11">
    <source>
        <dbReference type="Pfam" id="PF05000"/>
    </source>
</evidence>
<comment type="subunit">
    <text evidence="8">In plastids the minimal PEP RNA polymerase catalytic core is composed of four subunits: alpha, beta, beta', and beta''. When a (nuclear-encoded) sigma factor is associated with the core the holoenzyme is formed, which can initiate transcription.</text>
</comment>
<dbReference type="GeneID" id="27109371"/>
<dbReference type="EC" id="2.7.7.6" evidence="8"/>
<evidence type="ECO:0000256" key="2">
    <source>
        <dbReference type="ARBA" id="ARBA00022640"/>
    </source>
</evidence>
<geneLocation type="chloroplast" evidence="12"/>
<keyword evidence="12" id="KW-0150">Chloroplast</keyword>
<dbReference type="InterPro" id="IPR012756">
    <property type="entry name" value="DNA-dir_RpoC2_beta_pp"/>
</dbReference>
<dbReference type="InterPro" id="IPR038120">
    <property type="entry name" value="Rpb1_funnel_sf"/>
</dbReference>
<dbReference type="Gene3D" id="1.10.274.100">
    <property type="entry name" value="RNA polymerase Rpb1, domain 3"/>
    <property type="match status" value="1"/>
</dbReference>
<comment type="catalytic activity">
    <reaction evidence="8">
        <text>RNA(n) + a ribonucleoside 5'-triphosphate = RNA(n+1) + diphosphate</text>
        <dbReference type="Rhea" id="RHEA:21248"/>
        <dbReference type="Rhea" id="RHEA-COMP:14527"/>
        <dbReference type="Rhea" id="RHEA-COMP:17342"/>
        <dbReference type="ChEBI" id="CHEBI:33019"/>
        <dbReference type="ChEBI" id="CHEBI:61557"/>
        <dbReference type="ChEBI" id="CHEBI:140395"/>
        <dbReference type="EC" id="2.7.7.6"/>
    </reaction>
</comment>
<dbReference type="Pfam" id="PF04998">
    <property type="entry name" value="RNA_pol_Rpb1_5"/>
    <property type="match status" value="2"/>
</dbReference>
<protein>
    <recommendedName>
        <fullName evidence="8">DNA-directed RNA polymerase subunit beta''</fullName>
        <ecNumber evidence="8">2.7.7.6</ecNumber>
    </recommendedName>
    <alternativeName>
        <fullName evidence="8">PEP</fullName>
    </alternativeName>
    <alternativeName>
        <fullName evidence="8">Plastid-encoded RNA polymerase subunit beta''</fullName>
        <shortName evidence="8">RNA polymerase subunit beta''</shortName>
    </alternativeName>
</protein>
<dbReference type="InterPro" id="IPR007066">
    <property type="entry name" value="RNA_pol_Rpb1_3"/>
</dbReference>
<feature type="domain" description="RNA polymerase Rpb1" evidence="10">
    <location>
        <begin position="300"/>
        <end position="514"/>
    </location>
</feature>
<keyword evidence="4 8" id="KW-0548">Nucleotidyltransferase</keyword>
<name>A0A140HAW3_9CHLO</name>
<dbReference type="InterPro" id="IPR045867">
    <property type="entry name" value="DNA-dir_RpoC_beta_prime"/>
</dbReference>
<evidence type="ECO:0000256" key="5">
    <source>
        <dbReference type="ARBA" id="ARBA00022723"/>
    </source>
</evidence>
<keyword evidence="5 8" id="KW-0479">Metal-binding</keyword>
<evidence type="ECO:0000256" key="3">
    <source>
        <dbReference type="ARBA" id="ARBA00022679"/>
    </source>
</evidence>
<dbReference type="GO" id="GO:0003899">
    <property type="term" value="F:DNA-directed RNA polymerase activity"/>
    <property type="evidence" value="ECO:0007669"/>
    <property type="project" value="UniProtKB-UniRule"/>
</dbReference>
<evidence type="ECO:0000256" key="8">
    <source>
        <dbReference type="HAMAP-Rule" id="MF_01324"/>
    </source>
</evidence>
<evidence type="ECO:0000256" key="7">
    <source>
        <dbReference type="ARBA" id="ARBA00023163"/>
    </source>
</evidence>
<feature type="binding site" evidence="8">
    <location>
        <position position="419"/>
    </location>
    <ligand>
        <name>Zn(2+)</name>
        <dbReference type="ChEBI" id="CHEBI:29105"/>
    </ligand>
</feature>
<dbReference type="GO" id="GO:0009507">
    <property type="term" value="C:chloroplast"/>
    <property type="evidence" value="ECO:0007669"/>
    <property type="project" value="UniProtKB-SubCell"/>
</dbReference>
<comment type="similarity">
    <text evidence="8">Belongs to the RNA polymerase beta' chain family. RpoC2 subfamily.</text>
</comment>
<dbReference type="Pfam" id="PF05000">
    <property type="entry name" value="RNA_pol_Rpb1_4"/>
    <property type="match status" value="1"/>
</dbReference>
<organism evidence="12">
    <name type="scientific">Ankyra judayi</name>
    <dbReference type="NCBI Taxonomy" id="52688"/>
    <lineage>
        <taxon>Eukaryota</taxon>
        <taxon>Viridiplantae</taxon>
        <taxon>Chlorophyta</taxon>
        <taxon>core chlorophytes</taxon>
        <taxon>Chlorophyceae</taxon>
        <taxon>CS clade</taxon>
        <taxon>Sphaeropleales</taxon>
        <taxon>Sphaeropleaceae</taxon>
        <taxon>Ankyra</taxon>
    </lineage>
</organism>
<keyword evidence="3 8" id="KW-0808">Transferase</keyword>
<dbReference type="GO" id="GO:0008270">
    <property type="term" value="F:zinc ion binding"/>
    <property type="evidence" value="ECO:0007669"/>
    <property type="project" value="UniProtKB-UniRule"/>
</dbReference>
<dbReference type="RefSeq" id="YP_009240220.1">
    <property type="nucleotide sequence ID" value="NC_029735.1"/>
</dbReference>
<keyword evidence="1 8" id="KW-0240">DNA-directed RNA polymerase</keyword>
<feature type="domain" description="RNA polymerase Rpb1" evidence="11">
    <location>
        <begin position="219"/>
        <end position="289"/>
    </location>
</feature>
<dbReference type="GO" id="GO:0006351">
    <property type="term" value="P:DNA-templated transcription"/>
    <property type="evidence" value="ECO:0007669"/>
    <property type="project" value="UniProtKB-UniRule"/>
</dbReference>
<feature type="binding site" evidence="8">
    <location>
        <position position="426"/>
    </location>
    <ligand>
        <name>Zn(2+)</name>
        <dbReference type="ChEBI" id="CHEBI:29105"/>
    </ligand>
</feature>
<dbReference type="InterPro" id="IPR007081">
    <property type="entry name" value="RNA_pol_Rpb1_5"/>
</dbReference>
<feature type="domain" description="RNA polymerase Rpb1" evidence="10">
    <location>
        <begin position="2033"/>
        <end position="2113"/>
    </location>
</feature>
<dbReference type="GO" id="GO:0003677">
    <property type="term" value="F:DNA binding"/>
    <property type="evidence" value="ECO:0007669"/>
    <property type="project" value="UniProtKB-UniRule"/>
</dbReference>
<dbReference type="InterPro" id="IPR007083">
    <property type="entry name" value="RNA_pol_Rpb1_4"/>
</dbReference>
<comment type="subcellular location">
    <subcellularLocation>
        <location evidence="8">Plastid</location>
        <location evidence="8">Chloroplast</location>
    </subcellularLocation>
</comment>
<evidence type="ECO:0000259" key="10">
    <source>
        <dbReference type="Pfam" id="PF04998"/>
    </source>
</evidence>
<feature type="binding site" evidence="8">
    <location>
        <position position="429"/>
    </location>
    <ligand>
        <name>Zn(2+)</name>
        <dbReference type="ChEBI" id="CHEBI:29105"/>
    </ligand>
</feature>
<evidence type="ECO:0000256" key="4">
    <source>
        <dbReference type="ARBA" id="ARBA00022695"/>
    </source>
</evidence>
<dbReference type="Gene3D" id="1.10.132.30">
    <property type="match status" value="1"/>
</dbReference>
<comment type="cofactor">
    <cofactor evidence="8">
        <name>Zn(2+)</name>
        <dbReference type="ChEBI" id="CHEBI:29105"/>
    </cofactor>
    <text evidence="8">Binds 1 Zn(2+) ion per subunit.</text>
</comment>
<evidence type="ECO:0000259" key="9">
    <source>
        <dbReference type="Pfam" id="PF04983"/>
    </source>
</evidence>
<comment type="function">
    <text evidence="8">DNA-dependent RNA polymerase catalyzes the transcription of DNA into RNA using the four ribonucleoside triphosphates as substrates.</text>
</comment>
<proteinExistence type="inferred from homology"/>
<evidence type="ECO:0000256" key="1">
    <source>
        <dbReference type="ARBA" id="ARBA00022478"/>
    </source>
</evidence>
<dbReference type="Gene3D" id="1.10.150.390">
    <property type="match status" value="1"/>
</dbReference>
<dbReference type="GO" id="GO:0000428">
    <property type="term" value="C:DNA-directed RNA polymerase complex"/>
    <property type="evidence" value="ECO:0007669"/>
    <property type="project" value="UniProtKB-KW"/>
</dbReference>
<keyword evidence="2 12" id="KW-0934">Plastid</keyword>
<dbReference type="PANTHER" id="PTHR19376">
    <property type="entry name" value="DNA-DIRECTED RNA POLYMERASE"/>
    <property type="match status" value="1"/>
</dbReference>
<dbReference type="HAMAP" id="MF_01324">
    <property type="entry name" value="RNApol_bact_RpoC2"/>
    <property type="match status" value="1"/>
</dbReference>